<dbReference type="Pfam" id="PF01315">
    <property type="entry name" value="Ald_Xan_dh_C"/>
    <property type="match status" value="1"/>
</dbReference>
<evidence type="ECO:0000259" key="6">
    <source>
        <dbReference type="PROSITE" id="PS51085"/>
    </source>
</evidence>
<gene>
    <name evidence="7" type="primary">mop</name>
    <name evidence="7" type="ORF">CI1B_24410</name>
</gene>
<dbReference type="PROSITE" id="PS00197">
    <property type="entry name" value="2FE2S_FER_1"/>
    <property type="match status" value="1"/>
</dbReference>
<dbReference type="InterPro" id="IPR012675">
    <property type="entry name" value="Beta-grasp_dom_sf"/>
</dbReference>
<dbReference type="Pfam" id="PF02738">
    <property type="entry name" value="MoCoBD_1"/>
    <property type="match status" value="1"/>
</dbReference>
<dbReference type="Proteomes" id="UP000328092">
    <property type="component" value="Unassembled WGS sequence"/>
</dbReference>
<dbReference type="GO" id="GO:0005506">
    <property type="term" value="F:iron ion binding"/>
    <property type="evidence" value="ECO:0007669"/>
    <property type="project" value="InterPro"/>
</dbReference>
<dbReference type="InterPro" id="IPR036884">
    <property type="entry name" value="2Fe-2S-bd_dom_sf"/>
</dbReference>
<dbReference type="Gene3D" id="1.10.150.120">
    <property type="entry name" value="[2Fe-2S]-binding domain"/>
    <property type="match status" value="1"/>
</dbReference>
<dbReference type="SUPFAM" id="SSF47741">
    <property type="entry name" value="CO dehydrogenase ISP C-domain like"/>
    <property type="match status" value="1"/>
</dbReference>
<dbReference type="InterPro" id="IPR036856">
    <property type="entry name" value="Ald_Oxase/Xan_DH_a/b_sf"/>
</dbReference>
<dbReference type="InterPro" id="IPR036010">
    <property type="entry name" value="2Fe-2S_ferredoxin-like_sf"/>
</dbReference>
<dbReference type="PROSITE" id="PS51085">
    <property type="entry name" value="2FE2S_FER_2"/>
    <property type="match status" value="1"/>
</dbReference>
<dbReference type="AlphaFoldDB" id="A0A508T6B8"/>
<keyword evidence="2" id="KW-0500">Molybdenum</keyword>
<dbReference type="InterPro" id="IPR016208">
    <property type="entry name" value="Ald_Oxase/xanthine_DH-like"/>
</dbReference>
<dbReference type="Pfam" id="PF00111">
    <property type="entry name" value="Fer2"/>
    <property type="match status" value="1"/>
</dbReference>
<name>A0A508T6B8_9BRAD</name>
<dbReference type="GO" id="GO:0051537">
    <property type="term" value="F:2 iron, 2 sulfur cluster binding"/>
    <property type="evidence" value="ECO:0007669"/>
    <property type="project" value="InterPro"/>
</dbReference>
<dbReference type="GO" id="GO:0033727">
    <property type="term" value="F:aldehyde dehydrogenase (FAD-independent) activity"/>
    <property type="evidence" value="ECO:0007669"/>
    <property type="project" value="UniProtKB-EC"/>
</dbReference>
<dbReference type="Gene3D" id="3.90.1170.50">
    <property type="entry name" value="Aldehyde oxidase/xanthine dehydrogenase, a/b hammerhead"/>
    <property type="match status" value="2"/>
</dbReference>
<dbReference type="InterPro" id="IPR002888">
    <property type="entry name" value="2Fe-2S-bd"/>
</dbReference>
<sequence>MSTMTINGRVEALPDDPDALLIDVVRDQLRLTGTKLVCGAGVCGACTVLVDGAPVASCLMPAQAAAGKSVTSVEGIGAASLHAVQKAFMAHDALQCGFCTPGFIVEAAAFCDRWRATKGTAVPSREEIGAALSGHLCRCGAYDGIFRAVADACAGRFDGNDVAAPRIEARDKVTGAAKYTVDIRHDGQLEGVILRSREAHARITALDLAPARALSGVAAVALLADDRVVRYVGEPIAAVAAKDRKSALAALAAINVTYERLPAVIGLDAGRKDDAPVVFDKASRKRAGNVSEAGGGPAPWKQNVRGPTAAFSQRAGKVRSWVNEARQAGSPLLVEATFRTGTQQHTCLEPHAAVARFVGDRLTVHASSQWVFHLKEQIAKRFKLDHDKVRVIADHVGGGFGSKSSMGVETIAAIELARAAKAPVRVAYDRHEELSVAGYRPAAEVKVALLPSEQGSLKALSVTAHADTGAAINSTIAGLARLIYPAEAKALSDFDVISNLPPGSAFRGPGGPPMAFAVEQAVDEAARRLKVDPIALRKRWDPDPNRQRLYDWAAGLDVWRNRKAGQSGRYRRGVGVATGYWLYLWQPKVKVEVAVRGGRIIASTATQDIGTGTRSVIADAVAREFDLEPHEIEVRIGDSSLPEGPGSGGSRVTASVLPPTLLAIRKLKAAILDQATRKPAPGSNAPWRELIARSADIAVTETRGEDGKNTAPGVRSPLRDAGFIGIIFGWMMRRFSNIVVGAGVPSSVQVIEVEVDTWLGHVRVLNVHTGLAVGKVAAPALAHSQACGSVIQGLGYALYEARELDPISGDVLTAGMEDYRIPGISDTPEINVHFDEAGFDHVLGNSVGIGEVATVPTSPAVANAIHDAIGVRLTEIPIRPDRIIAALKGRTAA</sequence>
<dbReference type="InterPro" id="IPR000674">
    <property type="entry name" value="Ald_Oxase/Xan_DH_a/b"/>
</dbReference>
<evidence type="ECO:0000313" key="7">
    <source>
        <dbReference type="EMBL" id="VIO68907.1"/>
    </source>
</evidence>
<protein>
    <submittedName>
        <fullName evidence="7">Aldehyde oxidoreductase</fullName>
        <ecNumber evidence="7">1.2.99.7</ecNumber>
    </submittedName>
</protein>
<feature type="domain" description="2Fe-2S ferredoxin-type" evidence="6">
    <location>
        <begin position="1"/>
        <end position="76"/>
    </location>
</feature>
<accession>A0A508T6B8</accession>
<keyword evidence="4 7" id="KW-0560">Oxidoreductase</keyword>
<dbReference type="InterPro" id="IPR046867">
    <property type="entry name" value="AldOxase/xan_DH_MoCoBD2"/>
</dbReference>
<dbReference type="CDD" id="cd00207">
    <property type="entry name" value="fer2"/>
    <property type="match status" value="1"/>
</dbReference>
<reference evidence="7" key="1">
    <citation type="submission" date="2019-02" db="EMBL/GenBank/DDBJ databases">
        <authorList>
            <person name="Pothier F.J."/>
        </authorList>
    </citation>
    <scope>NUCLEOTIDE SEQUENCE</scope>
    <source>
        <strain evidence="7">CI-1B</strain>
    </source>
</reference>
<evidence type="ECO:0000256" key="2">
    <source>
        <dbReference type="ARBA" id="ARBA00022505"/>
    </source>
</evidence>
<dbReference type="InterPro" id="IPR037165">
    <property type="entry name" value="AldOxase/xan_DH_Mopterin-bd_sf"/>
</dbReference>
<dbReference type="InterPro" id="IPR001041">
    <property type="entry name" value="2Fe-2S_ferredoxin-type"/>
</dbReference>
<dbReference type="PANTHER" id="PTHR11908">
    <property type="entry name" value="XANTHINE DEHYDROGENASE"/>
    <property type="match status" value="1"/>
</dbReference>
<keyword evidence="3" id="KW-0479">Metal-binding</keyword>
<evidence type="ECO:0000256" key="1">
    <source>
        <dbReference type="ARBA" id="ARBA00006849"/>
    </source>
</evidence>
<dbReference type="Gene3D" id="3.10.20.30">
    <property type="match status" value="1"/>
</dbReference>
<dbReference type="Pfam" id="PF01799">
    <property type="entry name" value="Fer2_2"/>
    <property type="match status" value="1"/>
</dbReference>
<dbReference type="RefSeq" id="WP_139859168.1">
    <property type="nucleotide sequence ID" value="NZ_CAADFC020000008.1"/>
</dbReference>
<dbReference type="SMART" id="SM01008">
    <property type="entry name" value="Ald_Xan_dh_C"/>
    <property type="match status" value="1"/>
</dbReference>
<evidence type="ECO:0000256" key="4">
    <source>
        <dbReference type="ARBA" id="ARBA00023002"/>
    </source>
</evidence>
<dbReference type="Gene3D" id="3.30.365.10">
    <property type="entry name" value="Aldehyde oxidase/xanthine dehydrogenase, molybdopterin binding domain"/>
    <property type="match status" value="4"/>
</dbReference>
<dbReference type="EMBL" id="CAADFC020000008">
    <property type="protein sequence ID" value="VIO68907.1"/>
    <property type="molecule type" value="Genomic_DNA"/>
</dbReference>
<comment type="similarity">
    <text evidence="1">Belongs to the xanthine dehydrogenase family.</text>
</comment>
<evidence type="ECO:0000256" key="3">
    <source>
        <dbReference type="ARBA" id="ARBA00022723"/>
    </source>
</evidence>
<organism evidence="7 8">
    <name type="scientific">Bradyrhizobium ivorense</name>
    <dbReference type="NCBI Taxonomy" id="2511166"/>
    <lineage>
        <taxon>Bacteria</taxon>
        <taxon>Pseudomonadati</taxon>
        <taxon>Pseudomonadota</taxon>
        <taxon>Alphaproteobacteria</taxon>
        <taxon>Hyphomicrobiales</taxon>
        <taxon>Nitrobacteraceae</taxon>
        <taxon>Bradyrhizobium</taxon>
    </lineage>
</organism>
<keyword evidence="8" id="KW-1185">Reference proteome</keyword>
<dbReference type="PANTHER" id="PTHR11908:SF132">
    <property type="entry name" value="ALDEHYDE OXIDASE 1-RELATED"/>
    <property type="match status" value="1"/>
</dbReference>
<proteinExistence type="inferred from homology"/>
<dbReference type="SUPFAM" id="SSF54292">
    <property type="entry name" value="2Fe-2S ferredoxin-like"/>
    <property type="match status" value="1"/>
</dbReference>
<dbReference type="Pfam" id="PF20256">
    <property type="entry name" value="MoCoBD_2"/>
    <property type="match status" value="1"/>
</dbReference>
<evidence type="ECO:0000313" key="8">
    <source>
        <dbReference type="Proteomes" id="UP000328092"/>
    </source>
</evidence>
<dbReference type="InterPro" id="IPR008274">
    <property type="entry name" value="AldOxase/xan_DH_MoCoBD1"/>
</dbReference>
<evidence type="ECO:0000256" key="5">
    <source>
        <dbReference type="ARBA" id="ARBA00023004"/>
    </source>
</evidence>
<dbReference type="EC" id="1.2.99.7" evidence="7"/>
<dbReference type="OrthoDB" id="9763985at2"/>
<dbReference type="SUPFAM" id="SSF54665">
    <property type="entry name" value="CO dehydrogenase molybdoprotein N-domain-like"/>
    <property type="match status" value="1"/>
</dbReference>
<dbReference type="SUPFAM" id="SSF56003">
    <property type="entry name" value="Molybdenum cofactor-binding domain"/>
    <property type="match status" value="1"/>
</dbReference>
<comment type="caution">
    <text evidence="7">The sequence shown here is derived from an EMBL/GenBank/DDBJ whole genome shotgun (WGS) entry which is preliminary data.</text>
</comment>
<keyword evidence="5" id="KW-0408">Iron</keyword>
<dbReference type="InterPro" id="IPR006058">
    <property type="entry name" value="2Fe2S_fd_BS"/>
</dbReference>